<dbReference type="PROSITE" id="PS51433">
    <property type="entry name" value="PNT"/>
    <property type="match status" value="1"/>
</dbReference>
<dbReference type="InterPro" id="IPR003118">
    <property type="entry name" value="Pointed_dom"/>
</dbReference>
<dbReference type="SUPFAM" id="SSF47769">
    <property type="entry name" value="SAM/Pointed domain"/>
    <property type="match status" value="1"/>
</dbReference>
<evidence type="ECO:0000313" key="7">
    <source>
        <dbReference type="Proteomes" id="UP001367676"/>
    </source>
</evidence>
<dbReference type="Gene3D" id="3.10.20.90">
    <property type="entry name" value="Phosphatidylinositol 3-kinase Catalytic Subunit, Chain A, domain 1"/>
    <property type="match status" value="1"/>
</dbReference>
<comment type="caution">
    <text evidence="6">The sequence shown here is derived from an EMBL/GenBank/DDBJ whole genome shotgun (WGS) entry which is preliminary data.</text>
</comment>
<keyword evidence="3" id="KW-0539">Nucleus</keyword>
<dbReference type="SMART" id="SM00413">
    <property type="entry name" value="ETS"/>
    <property type="match status" value="1"/>
</dbReference>
<dbReference type="InterPro" id="IPR013761">
    <property type="entry name" value="SAM/pointed_sf"/>
</dbReference>
<dbReference type="Gene3D" id="1.10.150.50">
    <property type="entry name" value="Transcription Factor, Ets-1"/>
    <property type="match status" value="1"/>
</dbReference>
<accession>A0AAN9XY47</accession>
<dbReference type="PROSITE" id="PS00346">
    <property type="entry name" value="ETS_DOMAIN_2"/>
    <property type="match status" value="1"/>
</dbReference>
<dbReference type="InterPro" id="IPR036390">
    <property type="entry name" value="WH_DNA-bd_sf"/>
</dbReference>
<dbReference type="PANTHER" id="PTHR11849">
    <property type="entry name" value="ETS"/>
    <property type="match status" value="1"/>
</dbReference>
<dbReference type="PANTHER" id="PTHR11849:SF195">
    <property type="entry name" value="GA-BINDING PROTEIN ALPHA CHAIN"/>
    <property type="match status" value="1"/>
</dbReference>
<evidence type="ECO:0000259" key="4">
    <source>
        <dbReference type="PROSITE" id="PS50061"/>
    </source>
</evidence>
<dbReference type="GO" id="GO:0030154">
    <property type="term" value="P:cell differentiation"/>
    <property type="evidence" value="ECO:0007669"/>
    <property type="project" value="TreeGrafter"/>
</dbReference>
<reference evidence="6 7" key="1">
    <citation type="submission" date="2024-03" db="EMBL/GenBank/DDBJ databases">
        <title>Adaptation during the transition from Ophiocordyceps entomopathogen to insect associate is accompanied by gene loss and intensified selection.</title>
        <authorList>
            <person name="Ward C.M."/>
            <person name="Onetto C.A."/>
            <person name="Borneman A.R."/>
        </authorList>
    </citation>
    <scope>NUCLEOTIDE SEQUENCE [LARGE SCALE GENOMIC DNA]</scope>
    <source>
        <strain evidence="6">AWRI1</strain>
        <tissue evidence="6">Single Adult Female</tissue>
    </source>
</reference>
<dbReference type="EMBL" id="JBBCAQ010000037">
    <property type="protein sequence ID" value="KAK7573794.1"/>
    <property type="molecule type" value="Genomic_DNA"/>
</dbReference>
<dbReference type="PRINTS" id="PR00454">
    <property type="entry name" value="ETSDOMAIN"/>
</dbReference>
<gene>
    <name evidence="6" type="ORF">V9T40_010985</name>
</gene>
<sequence>MDNLSDGNEITVQSFDLNDQLSNLRNSLEQLCNTSLADYSIWLQGSQQLSEDKSLVDHGIEGEGDVQVKLQINVNENGTRMINIIDVLKLNEDNDVEDFFLEQTDDDEIEEFFLDSEEASNVDKRVQWVEAKDFVSEKKHYNIPTNPHEWSINDVKHWLHWAIKTFDLKNINMDNWNVNGEYICRMTSNNFVEKVPEDINNDFWTHILVLQTCGQVMVRADQVSRLVDSKVMPKKKNLCCSTVNLWKFLLELLTDKAYRDIIRWVDDNGEFQMVKPDSVARLWGEKKQKNNMTYEKLSRALRYYSDGDLISKVPGKRFVYKFHFDIKEIVGYSPMQLNKLINDD</sequence>
<dbReference type="Gene3D" id="1.10.10.10">
    <property type="entry name" value="Winged helix-like DNA-binding domain superfamily/Winged helix DNA-binding domain"/>
    <property type="match status" value="1"/>
</dbReference>
<dbReference type="Pfam" id="PF00178">
    <property type="entry name" value="Ets"/>
    <property type="match status" value="1"/>
</dbReference>
<dbReference type="InterPro" id="IPR046328">
    <property type="entry name" value="ETS_fam"/>
</dbReference>
<feature type="domain" description="ETS" evidence="4">
    <location>
        <begin position="243"/>
        <end position="323"/>
    </location>
</feature>
<comment type="similarity">
    <text evidence="1 3">Belongs to the ETS family.</text>
</comment>
<organism evidence="6 7">
    <name type="scientific">Parthenolecanium corni</name>
    <dbReference type="NCBI Taxonomy" id="536013"/>
    <lineage>
        <taxon>Eukaryota</taxon>
        <taxon>Metazoa</taxon>
        <taxon>Ecdysozoa</taxon>
        <taxon>Arthropoda</taxon>
        <taxon>Hexapoda</taxon>
        <taxon>Insecta</taxon>
        <taxon>Pterygota</taxon>
        <taxon>Neoptera</taxon>
        <taxon>Paraneoptera</taxon>
        <taxon>Hemiptera</taxon>
        <taxon>Sternorrhyncha</taxon>
        <taxon>Coccoidea</taxon>
        <taxon>Coccidae</taxon>
        <taxon>Parthenolecanium</taxon>
    </lineage>
</organism>
<dbReference type="PROSITE" id="PS50061">
    <property type="entry name" value="ETS_DOMAIN_3"/>
    <property type="match status" value="1"/>
</dbReference>
<evidence type="ECO:0000256" key="1">
    <source>
        <dbReference type="ARBA" id="ARBA00005562"/>
    </source>
</evidence>
<dbReference type="SUPFAM" id="SSF46785">
    <property type="entry name" value="Winged helix' DNA-binding domain"/>
    <property type="match status" value="1"/>
</dbReference>
<dbReference type="InterPro" id="IPR000418">
    <property type="entry name" value="Ets_dom"/>
</dbReference>
<dbReference type="InterPro" id="IPR036388">
    <property type="entry name" value="WH-like_DNA-bd_sf"/>
</dbReference>
<feature type="domain" description="PNT" evidence="5">
    <location>
        <begin position="129"/>
        <end position="214"/>
    </location>
</feature>
<dbReference type="SMART" id="SM00251">
    <property type="entry name" value="SAM_PNT"/>
    <property type="match status" value="1"/>
</dbReference>
<proteinExistence type="inferred from homology"/>
<dbReference type="Pfam" id="PF02198">
    <property type="entry name" value="SAM_PNT"/>
    <property type="match status" value="1"/>
</dbReference>
<name>A0AAN9XY47_9HEMI</name>
<dbReference type="GO" id="GO:0043565">
    <property type="term" value="F:sequence-specific DNA binding"/>
    <property type="evidence" value="ECO:0007669"/>
    <property type="project" value="InterPro"/>
</dbReference>
<evidence type="ECO:0000256" key="3">
    <source>
        <dbReference type="RuleBase" id="RU004019"/>
    </source>
</evidence>
<evidence type="ECO:0000256" key="2">
    <source>
        <dbReference type="ARBA" id="ARBA00023125"/>
    </source>
</evidence>
<dbReference type="AlphaFoldDB" id="A0AAN9XY47"/>
<keyword evidence="7" id="KW-1185">Reference proteome</keyword>
<dbReference type="GO" id="GO:0000981">
    <property type="term" value="F:DNA-binding transcription factor activity, RNA polymerase II-specific"/>
    <property type="evidence" value="ECO:0007669"/>
    <property type="project" value="TreeGrafter"/>
</dbReference>
<dbReference type="GO" id="GO:0005634">
    <property type="term" value="C:nucleus"/>
    <property type="evidence" value="ECO:0007669"/>
    <property type="project" value="UniProtKB-SubCell"/>
</dbReference>
<keyword evidence="2 3" id="KW-0238">DNA-binding</keyword>
<dbReference type="Proteomes" id="UP001367676">
    <property type="component" value="Unassembled WGS sequence"/>
</dbReference>
<dbReference type="Pfam" id="PF11620">
    <property type="entry name" value="GABP-alpha"/>
    <property type="match status" value="1"/>
</dbReference>
<evidence type="ECO:0000313" key="6">
    <source>
        <dbReference type="EMBL" id="KAK7573794.1"/>
    </source>
</evidence>
<comment type="subcellular location">
    <subcellularLocation>
        <location evidence="3">Nucleus</location>
    </subcellularLocation>
</comment>
<dbReference type="InterPro" id="IPR024668">
    <property type="entry name" value="GABP_asu_N"/>
</dbReference>
<evidence type="ECO:0000259" key="5">
    <source>
        <dbReference type="PROSITE" id="PS51433"/>
    </source>
</evidence>
<protein>
    <submittedName>
        <fullName evidence="6">Uncharacterized protein</fullName>
    </submittedName>
</protein>